<protein>
    <recommendedName>
        <fullName evidence="4">Peptidase, M23 family</fullName>
    </recommendedName>
</protein>
<feature type="compositionally biased region" description="Polar residues" evidence="1">
    <location>
        <begin position="2077"/>
        <end position="2086"/>
    </location>
</feature>
<evidence type="ECO:0000313" key="2">
    <source>
        <dbReference type="EMBL" id="ALO28532.1"/>
    </source>
</evidence>
<dbReference type="EMBL" id="CP012031">
    <property type="protein sequence ID" value="ALO28532.1"/>
    <property type="molecule type" value="Genomic_DNA"/>
</dbReference>
<dbReference type="PATRIC" id="fig|280505.15.peg.4316"/>
<proteinExistence type="predicted"/>
<accession>A0A0S2IXX4</accession>
<sequence length="2451" mass="268586">MKKLALTSLLLFIFGNLYANDDLKYLIKSYSLQKIHRIFRERHPGTESETYALIRYHEEHPNGSRDKKFAYLVSLLKGKIVLSPGRQDLLEILHSPLPSTSAITKLSLWKLYEESAHRKILGRGELIDLLKKFPRENDPLSQNAISEIFRIYYEAGMIQECLEFVKSFSDREKSEIFSPMILYRYAKSLYKSGDTEKAEAIFYSILEDSSVFSSVKKFIQVDLQIWKGNSFYTSLTPERAALFLPHLDSSERKHLILSKDLKKVSFSKGEAFRNTARALITLEPEVLPDFFKRNVNLAKSNPYFTAEISRELTNRNLSGKALNLLNDVNPEKNEEVLYSYARAYKKRGNKNLYFRNLIDSLEKSPTNLIRQDELIDLLTGGHKHFLGDAYWKDALRKIPDLPVKGRLVYWYLRFLKQNGRTEELNSWLKSYYRYIPGSYYTRVIREEFQEEISSFPLPSNPTWNKDNLFEYLSLTAGIPELSGKILGKDLDFATQAAAFQLNVRIDGAHDKLSYLNGIEQTKAQWLANKQLITNAQSQMRNALQSTITNIRSQENQLKANAASDPSLTSVFGDMDELLEDLQDALNSNASLGTLAQTLGNFFQSQISNATAKADYWNITKWQETYATQTVAYSQIVGNSSISCTNYEGSGCNNVASGNRSIVYNSNGSVYGWRASSGSLVYQSDETGTVGQGSYGSSAYIENSHYQISCQAWDLGGTCVGGFGGYESNGVYCGDRFEFCGYTRDTIIDQNYTVFASGTFNQQQITNNNNIRNAIFGSYNTAFGQSSQAGNAVAGSGVALETKVYLGGTALSSSNWYGSLGLNNQVQIQTKYKYIDTAMQANQNFWTSMKTQFTNIASTFLSLVNPLKDWEERSQTYEQEYQAKLLELEQTKQSTVANYNNQISLMKAARGAWVTEVYGYQMAGIEGSADNANSQFRTGQENWNDTISIFQQAELNWYLSAKDTLQQAVTSPNGETQYQTNAIPQANQLQTQITNSETNTSNLYNAATGLYQTYQYAAAGNVMQQALTNQQNQTSWNQQGTNLSQSIADSFGRSEAYKTAELSASNRINALAQTIYGNGAYIVDNTELQTLQTQITTNGQNQTFWQNEINGTNGGFNFNGRTTTSQSKETLYTDMIADISVATTLQAEVVDDEITYLKAANEYFDKSERYQELADKAKSEAKFDEAALYTGYAVREKSNALGYLKKKYYSLGEEITSEIDNRGLTYTKNSFLSYRDNLLNKNFQNSTQVQKQIQEGKNQVAGILAEGESYNQIQGMIQTAANLNKQGEENKTRVEKLLLESKELANRNIGEGLLDGLQEMIASIQSALPQEVSNNGVAQYIQAQEKELEEKQKKADELLSHMNLLVTNNNDLAALQTLLQGSSQAINLAANSAVSKYLDDYAKKLQKDNEERSANLQKTLLEALTSGDEYKYLRDAGYSFRTDGEGISAYREIYSGEIEIDGSAMKSTSYSPDLEYQYIRMETKFNPGNLSVDMMNPNATRFNAEMVLGIKNYIDNLQKNVETMFAQFSNKTNEIKEEYTQNEEIEDYKKELYKENRDTTLATFQALPGDLKNTFDQEMGGLKGYHEQGSKYNFSQGSLKDQSGDMKKVGKAMYEGTNIDDTVFAGNRELKGSVSVKGIPVEVSYGMQYLIVTSGFDISNLGYNFNLKLVGTQNAETQISMVNQKYAQYSEDIESRIEKQAKANDADKESKGFLFTILNGMNGGSGSMGQRFTQAVKSEAQIRITGAVAEATGLPASLVGALVGGSSMKDAVKAYVKDETVNAISKATGIPTWLISNQMEKMNKPKEQWYQSQEFQIVTTVVAVAAAPFTGGASLMVAMAVGAGLGAATGAASGGLKGALVGAVGGAADAAVKSFTGGAVNVGLSYSAENGFGASVGVGYGPATATVGISERGGTSVDVGFNKAGFNAGLNYNSKTGSVSGSTGFTSQSGTGFALSYNEGDGFGASLSKSFSNGVNGGLSWSEKGGVGGNIGYEAPGDKDKAKNSLANQMKGAGGTLSFSQRDGVSAALNASGGVNAGNWSESGGFQANTNFLADKWKADFVSGKAKEDADAQEASRAAQNKNNQEQGAAAIASAGVATQRREEDGILDHILGKAADTLGGGLDWVGNKIDGAIDSVVGVASSAWDGAKSALGFGKGESLSMKPLHHENAGDGAAYGASDSTESASDRHLRVGEEAISNHLDKQRSEKPYLQKGEVDVSSHPDYHKKLINMELESGVSGGNLILNKETGKLYYRTEGLGADHTLIPTNPNERVKAPWTQVEMHTDGSNGITSGDYHAAKGAAQSVWGPDGGTFKITNIKTMRLGGNEITTRTVINGKEIIENHRHVMNEMPDVAYNAFKKGTSLPYGTPIGYTGITGNMAVSINNDKNSPRFGMLSAPAYHMHTNVKNAETHTGFIQGVTFGPEVRQSQGLPAFDYTSHYKKKALDLLTGGN</sequence>
<dbReference type="InterPro" id="IPR011990">
    <property type="entry name" value="TPR-like_helical_dom_sf"/>
</dbReference>
<feature type="region of interest" description="Disordered" evidence="1">
    <location>
        <begin position="2076"/>
        <end position="2096"/>
    </location>
</feature>
<evidence type="ECO:0000313" key="3">
    <source>
        <dbReference type="Proteomes" id="UP000058857"/>
    </source>
</evidence>
<feature type="region of interest" description="Disordered" evidence="1">
    <location>
        <begin position="2163"/>
        <end position="2187"/>
    </location>
</feature>
<organism evidence="2">
    <name type="scientific">Leptospira borgpetersenii serovar Ballum</name>
    <dbReference type="NCBI Taxonomy" id="280505"/>
    <lineage>
        <taxon>Bacteria</taxon>
        <taxon>Pseudomonadati</taxon>
        <taxon>Spirochaetota</taxon>
        <taxon>Spirochaetia</taxon>
        <taxon>Leptospirales</taxon>
        <taxon>Leptospiraceae</taxon>
        <taxon>Leptospira</taxon>
    </lineage>
</organism>
<reference evidence="2 3" key="1">
    <citation type="journal article" date="2015" name="PLoS Negl. Trop. Dis.">
        <title>Distribution of Plasmids in Distinct Leptospira Pathogenic Species.</title>
        <authorList>
            <person name="Wang Y."/>
            <person name="Zhuang X."/>
            <person name="Zhong Y."/>
            <person name="Zhang C."/>
            <person name="Zhang Y."/>
            <person name="Zeng L."/>
            <person name="Zhu Y."/>
            <person name="He P."/>
            <person name="Dong K."/>
            <person name="Pal U."/>
            <person name="Guo X."/>
            <person name="Qin J."/>
        </authorList>
    </citation>
    <scope>NUCLEOTIDE SEQUENCE [LARGE SCALE GENOMIC DNA]</scope>
    <source>
        <strain evidence="2 3">56604</strain>
        <plasmid evidence="3">Plasmid lbp1</plasmid>
    </source>
</reference>
<evidence type="ECO:0000256" key="1">
    <source>
        <dbReference type="SAM" id="MobiDB-lite"/>
    </source>
</evidence>
<geneLocation type="plasmid" evidence="2 3">
    <name>lbp1</name>
</geneLocation>
<gene>
    <name evidence="2" type="ORF">LBBP_04428</name>
</gene>
<dbReference type="RefSeq" id="WP_307930452.1">
    <property type="nucleotide sequence ID" value="NZ_CP012031.1"/>
</dbReference>
<name>A0A0S2IXX4_LEPBO</name>
<dbReference type="Proteomes" id="UP000058857">
    <property type="component" value="Plasmid lbp1"/>
</dbReference>
<feature type="compositionally biased region" description="Low complexity" evidence="1">
    <location>
        <begin position="2170"/>
        <end position="2180"/>
    </location>
</feature>
<dbReference type="Gene3D" id="1.25.40.10">
    <property type="entry name" value="Tetratricopeptide repeat domain"/>
    <property type="match status" value="1"/>
</dbReference>
<keyword evidence="2" id="KW-0614">Plasmid</keyword>
<evidence type="ECO:0008006" key="4">
    <source>
        <dbReference type="Google" id="ProtNLM"/>
    </source>
</evidence>